<dbReference type="STRING" id="1095778.SAMN04489842_2733"/>
<dbReference type="InterPro" id="IPR050483">
    <property type="entry name" value="CoA-transferase_III_domain"/>
</dbReference>
<dbReference type="Pfam" id="PF02515">
    <property type="entry name" value="CoA_transf_3"/>
    <property type="match status" value="1"/>
</dbReference>
<gene>
    <name evidence="3" type="ORF">SAMN04489842_2733</name>
</gene>
<evidence type="ECO:0000256" key="2">
    <source>
        <dbReference type="SAM" id="MobiDB-lite"/>
    </source>
</evidence>
<dbReference type="EMBL" id="FNLC01000002">
    <property type="protein sequence ID" value="SDR19201.1"/>
    <property type="molecule type" value="Genomic_DNA"/>
</dbReference>
<dbReference type="AlphaFoldDB" id="A0A1H1H1D8"/>
<dbReference type="Gene3D" id="3.30.1540.10">
    <property type="entry name" value="formyl-coa transferase, domain 3"/>
    <property type="match status" value="1"/>
</dbReference>
<keyword evidence="4" id="KW-1185">Reference proteome</keyword>
<name>A0A1H1H1D8_NATTX</name>
<dbReference type="GO" id="GO:0008410">
    <property type="term" value="F:CoA-transferase activity"/>
    <property type="evidence" value="ECO:0007669"/>
    <property type="project" value="TreeGrafter"/>
</dbReference>
<dbReference type="PANTHER" id="PTHR48207:SF3">
    <property type="entry name" value="SUCCINATE--HYDROXYMETHYLGLUTARATE COA-TRANSFERASE"/>
    <property type="match status" value="1"/>
</dbReference>
<dbReference type="Proteomes" id="UP000198848">
    <property type="component" value="Unassembled WGS sequence"/>
</dbReference>
<accession>A0A1H1H1D8</accession>
<dbReference type="OrthoDB" id="28444at2157"/>
<organism evidence="3 4">
    <name type="scientific">Natronobacterium texcoconense</name>
    <dbReference type="NCBI Taxonomy" id="1095778"/>
    <lineage>
        <taxon>Archaea</taxon>
        <taxon>Methanobacteriati</taxon>
        <taxon>Methanobacteriota</taxon>
        <taxon>Stenosarchaea group</taxon>
        <taxon>Halobacteria</taxon>
        <taxon>Halobacteriales</taxon>
        <taxon>Natrialbaceae</taxon>
        <taxon>Natronobacterium</taxon>
    </lineage>
</organism>
<evidence type="ECO:0000256" key="1">
    <source>
        <dbReference type="ARBA" id="ARBA00022679"/>
    </source>
</evidence>
<dbReference type="RefSeq" id="WP_090382683.1">
    <property type="nucleotide sequence ID" value="NZ_FNLC01000002.1"/>
</dbReference>
<proteinExistence type="predicted"/>
<protein>
    <submittedName>
        <fullName evidence="3">Formyl-CoA transferase</fullName>
    </submittedName>
</protein>
<evidence type="ECO:0000313" key="4">
    <source>
        <dbReference type="Proteomes" id="UP000198848"/>
    </source>
</evidence>
<dbReference type="PANTHER" id="PTHR48207">
    <property type="entry name" value="SUCCINATE--HYDROXYMETHYLGLUTARATE COA-TRANSFERASE"/>
    <property type="match status" value="1"/>
</dbReference>
<keyword evidence="1 3" id="KW-0808">Transferase</keyword>
<feature type="region of interest" description="Disordered" evidence="2">
    <location>
        <begin position="359"/>
        <end position="378"/>
    </location>
</feature>
<dbReference type="Gene3D" id="3.40.50.10540">
    <property type="entry name" value="Crotonobetainyl-coa:carnitine coa-transferase, domain 1"/>
    <property type="match status" value="1"/>
</dbReference>
<sequence>MIHDTTQPEDRPLEDVTVVELGHIAAGPFCTLLLAELGADVVKVERRASGGDSVRDSSAAGNSIFNALNRNKLGVTLDLKTSGGHEAFTDLIAEADVFVENLRPGSPEKLGIGYDDLREVNEELVYCSIKGFNEGPYQDLPALDPVAEALSGLMSVTGHPDSPPARAGTSVSDMTAALFGAFGVVAGLRQREHTGEGQHITAPLFESTVTLMNYWLVYAQTENEAPDPLGAGHNNWAPYNVYRTTDSEWVFIGPSSQAQWEQLCEALEIELHHEDRFATLADRRENESALDSTLQEAIDDYTASTLIDRLRDAGVPVAPVQDAQEVCEDDHLRETDALTEIETATGDRENVSVPKFPLRSSAFSPVEPSDPPELGADTEPVLRALGYDDDAIDTLFENDCL</sequence>
<reference evidence="4" key="1">
    <citation type="submission" date="2016-10" db="EMBL/GenBank/DDBJ databases">
        <authorList>
            <person name="Varghese N."/>
            <person name="Submissions S."/>
        </authorList>
    </citation>
    <scope>NUCLEOTIDE SEQUENCE [LARGE SCALE GENOMIC DNA]</scope>
    <source>
        <strain evidence="4">DSM 24767</strain>
    </source>
</reference>
<evidence type="ECO:0000313" key="3">
    <source>
        <dbReference type="EMBL" id="SDR19201.1"/>
    </source>
</evidence>
<dbReference type="InterPro" id="IPR023606">
    <property type="entry name" value="CoA-Trfase_III_dom_1_sf"/>
</dbReference>
<dbReference type="InterPro" id="IPR044855">
    <property type="entry name" value="CoA-Trfase_III_dom3_sf"/>
</dbReference>
<dbReference type="InterPro" id="IPR003673">
    <property type="entry name" value="CoA-Trfase_fam_III"/>
</dbReference>
<dbReference type="SUPFAM" id="SSF89796">
    <property type="entry name" value="CoA-transferase family III (CaiB/BaiF)"/>
    <property type="match status" value="1"/>
</dbReference>